<dbReference type="SUPFAM" id="SSF81321">
    <property type="entry name" value="Family A G protein-coupled receptor-like"/>
    <property type="match status" value="1"/>
</dbReference>
<sequence>MADVEATFGIRLLAAILILLPTLCGLLLHSILAVVLYSGWRTFRGNSFYLITVQLMCGDVCALILDLYAAFPLTLTGVQYMGNSVAFYYLPLSFESIAFNGIFNLSLLLTVNRFLLFLYPRLHKKLFTVRGTKTLSLLVWTYVFTFIIASNVAGCHKEFNKEYFYYWYNCGNDSTANGIKQFIYINACVIPCAMTIMYIAIYIKIRVAKNGLNASTRPSANKEIRYLVQTVLICLLIFVEVAGFVFIPFLGAQGYDRFYLNIMLNSIIISNNLVTPIVMLTFNSEVRQKLKQMYGGNSPTVSVAVYSKTFR</sequence>
<feature type="transmembrane region" description="Helical" evidence="5">
    <location>
        <begin position="97"/>
        <end position="116"/>
    </location>
</feature>
<dbReference type="GO" id="GO:0016020">
    <property type="term" value="C:membrane"/>
    <property type="evidence" value="ECO:0007669"/>
    <property type="project" value="UniProtKB-SubCell"/>
</dbReference>
<evidence type="ECO:0000256" key="4">
    <source>
        <dbReference type="ARBA" id="ARBA00023136"/>
    </source>
</evidence>
<dbReference type="Pfam" id="PF10328">
    <property type="entry name" value="7TM_GPCR_Srx"/>
    <property type="match status" value="1"/>
</dbReference>
<keyword evidence="7" id="KW-1185">Reference proteome</keyword>
<evidence type="ECO:0000313" key="8">
    <source>
        <dbReference type="WBParaSite" id="HCON_00124400-00001"/>
    </source>
</evidence>
<accession>A0A7I4YNJ5</accession>
<evidence type="ECO:0000256" key="3">
    <source>
        <dbReference type="ARBA" id="ARBA00022989"/>
    </source>
</evidence>
<dbReference type="Proteomes" id="UP000025227">
    <property type="component" value="Unplaced"/>
</dbReference>
<keyword evidence="2 5" id="KW-0812">Transmembrane</keyword>
<feature type="transmembrane region" description="Helical" evidence="5">
    <location>
        <begin position="48"/>
        <end position="71"/>
    </location>
</feature>
<dbReference type="PROSITE" id="PS50262">
    <property type="entry name" value="G_PROTEIN_RECEP_F1_2"/>
    <property type="match status" value="1"/>
</dbReference>
<dbReference type="WBParaSite" id="HCON_00124400-00001">
    <property type="protein sequence ID" value="HCON_00124400-00001"/>
    <property type="gene ID" value="HCON_00124400"/>
</dbReference>
<evidence type="ECO:0000256" key="5">
    <source>
        <dbReference type="SAM" id="Phobius"/>
    </source>
</evidence>
<feature type="transmembrane region" description="Helical" evidence="5">
    <location>
        <begin position="182"/>
        <end position="205"/>
    </location>
</feature>
<feature type="domain" description="G-protein coupled receptors family 1 profile" evidence="6">
    <location>
        <begin position="29"/>
        <end position="279"/>
    </location>
</feature>
<dbReference type="CDD" id="cd00637">
    <property type="entry name" value="7tm_classA_rhodopsin-like"/>
    <property type="match status" value="1"/>
</dbReference>
<dbReference type="AlphaFoldDB" id="A0A7I4YNJ5"/>
<organism evidence="7 8">
    <name type="scientific">Haemonchus contortus</name>
    <name type="common">Barber pole worm</name>
    <dbReference type="NCBI Taxonomy" id="6289"/>
    <lineage>
        <taxon>Eukaryota</taxon>
        <taxon>Metazoa</taxon>
        <taxon>Ecdysozoa</taxon>
        <taxon>Nematoda</taxon>
        <taxon>Chromadorea</taxon>
        <taxon>Rhabditida</taxon>
        <taxon>Rhabditina</taxon>
        <taxon>Rhabditomorpha</taxon>
        <taxon>Strongyloidea</taxon>
        <taxon>Trichostrongylidae</taxon>
        <taxon>Haemonchus</taxon>
    </lineage>
</organism>
<proteinExistence type="predicted"/>
<feature type="transmembrane region" description="Helical" evidence="5">
    <location>
        <begin position="12"/>
        <end position="36"/>
    </location>
</feature>
<keyword evidence="4 5" id="KW-0472">Membrane</keyword>
<comment type="subcellular location">
    <subcellularLocation>
        <location evidence="1">Membrane</location>
    </subcellularLocation>
</comment>
<dbReference type="InterPro" id="IPR019430">
    <property type="entry name" value="7TM_GPCR_serpentine_rcpt_Srx"/>
</dbReference>
<feature type="transmembrane region" description="Helical" evidence="5">
    <location>
        <begin position="137"/>
        <end position="154"/>
    </location>
</feature>
<dbReference type="OMA" id="ACVIPCA"/>
<dbReference type="OrthoDB" id="5868068at2759"/>
<dbReference type="Gene3D" id="1.20.1070.10">
    <property type="entry name" value="Rhodopsin 7-helix transmembrane proteins"/>
    <property type="match status" value="1"/>
</dbReference>
<feature type="transmembrane region" description="Helical" evidence="5">
    <location>
        <begin position="262"/>
        <end position="282"/>
    </location>
</feature>
<dbReference type="PANTHER" id="PTHR22718:SF25">
    <property type="entry name" value="G-PROTEIN COUPLED RECEPTORS FAMILY 1 PROFILE DOMAIN-CONTAINING PROTEIN"/>
    <property type="match status" value="1"/>
</dbReference>
<evidence type="ECO:0000256" key="2">
    <source>
        <dbReference type="ARBA" id="ARBA00022692"/>
    </source>
</evidence>
<reference evidence="8" key="1">
    <citation type="submission" date="2020-12" db="UniProtKB">
        <authorList>
            <consortium name="WormBaseParasite"/>
        </authorList>
    </citation>
    <scope>IDENTIFICATION</scope>
    <source>
        <strain evidence="8">MHco3</strain>
    </source>
</reference>
<dbReference type="InterPro" id="IPR017452">
    <property type="entry name" value="GPCR_Rhodpsn_7TM"/>
</dbReference>
<evidence type="ECO:0000313" key="7">
    <source>
        <dbReference type="Proteomes" id="UP000025227"/>
    </source>
</evidence>
<evidence type="ECO:0000256" key="1">
    <source>
        <dbReference type="ARBA" id="ARBA00004370"/>
    </source>
</evidence>
<keyword evidence="3 5" id="KW-1133">Transmembrane helix</keyword>
<feature type="transmembrane region" description="Helical" evidence="5">
    <location>
        <begin position="226"/>
        <end position="250"/>
    </location>
</feature>
<evidence type="ECO:0000259" key="6">
    <source>
        <dbReference type="PROSITE" id="PS50262"/>
    </source>
</evidence>
<name>A0A7I4YNJ5_HAECO</name>
<protein>
    <submittedName>
        <fullName evidence="8">G_PROTEIN_RECEP_F1_2 domain-containing protein</fullName>
    </submittedName>
</protein>
<dbReference type="PANTHER" id="PTHR22718">
    <property type="entry name" value="SERPENTINE RECEPTOR, CLASS X"/>
    <property type="match status" value="1"/>
</dbReference>